<keyword evidence="4 8" id="KW-0862">Zinc</keyword>
<dbReference type="AlphaFoldDB" id="A0A814DHF1"/>
<feature type="chain" id="PRO_5032696833" description="Peptidase M12B domain-containing protein" evidence="9">
    <location>
        <begin position="19"/>
        <end position="655"/>
    </location>
</feature>
<keyword evidence="3" id="KW-0378">Hydrolase</keyword>
<keyword evidence="2 8" id="KW-0479">Metal-binding</keyword>
<evidence type="ECO:0000256" key="7">
    <source>
        <dbReference type="ARBA" id="ARBA00023180"/>
    </source>
</evidence>
<feature type="binding site" evidence="8">
    <location>
        <position position="363"/>
    </location>
    <ligand>
        <name>Zn(2+)</name>
        <dbReference type="ChEBI" id="CHEBI:29105"/>
        <note>catalytic</note>
    </ligand>
</feature>
<evidence type="ECO:0000313" key="12">
    <source>
        <dbReference type="Proteomes" id="UP000663879"/>
    </source>
</evidence>
<evidence type="ECO:0000256" key="4">
    <source>
        <dbReference type="ARBA" id="ARBA00022833"/>
    </source>
</evidence>
<dbReference type="SUPFAM" id="SSF55486">
    <property type="entry name" value="Metalloproteases ('zincins'), catalytic domain"/>
    <property type="match status" value="1"/>
</dbReference>
<evidence type="ECO:0000259" key="10">
    <source>
        <dbReference type="PROSITE" id="PS50215"/>
    </source>
</evidence>
<keyword evidence="12" id="KW-1185">Reference proteome</keyword>
<dbReference type="GO" id="GO:0006508">
    <property type="term" value="P:proteolysis"/>
    <property type="evidence" value="ECO:0007669"/>
    <property type="project" value="UniProtKB-KW"/>
</dbReference>
<sequence>MTILKTLVFIIFIGCSYGILIDRNDDHVLVENPEIITIEDGVNLPRKFQLKLDQSIEGLFEEIPNQKLPEVTVIENGHHKKVLDQSDHVFRVYSEKNGRGFATLFRNKRDSKSDYKVMARFSEDWNSEHYDLVHDSQSKHLLFKRKIDDNIEFNTDYIVPDEYKNLQKNDFNNRPRAVNNQPVVFTVEILAVVDPSVYNLFKTFLNTTNDDLIFENIRVYYAHVMNGVDSKYQNSLKNDPDLRINIKLVHIIIITNQADAKWTDIKIVGDSTYPTYNGVEVILKEKVLTEFKKFINSLNSSYVYDHAVVVFKKDIWTDNTTDTPEARSTVAGVAYLGGVCYKDIQFSINEENGGLQNIYVIAHEIGHNLGAYHDEIPQNNCPSSSNFIMSPSIGFDNFANSQLFSSCSIEYFKTRLLINYGEARPESQCLLTNDVIVPDYVEKANYTMAGQKYDLDFQCKTKFGNEALFCQINQLTLCQKLYCRKNLIDPLCYTAGPPVEGTTCDSGKICVQGSCIANENSLISVCPFGDYGVANGMYGINTGDALIKCQNYFSLLDKKSYSVQNFCNSEYGLTKCCSSCQKYKLFTCVDEIITCPGFLTYCPSGVFTSGNNAGRNVRDVCKVTCKTCNQPAISCNENVLELSESYVKLDYHHME</sequence>
<feature type="active site" evidence="8">
    <location>
        <position position="364"/>
    </location>
</feature>
<comment type="caution">
    <text evidence="11">The sequence shown here is derived from an EMBL/GenBank/DDBJ whole genome shotgun (WGS) entry which is preliminary data.</text>
</comment>
<dbReference type="PROSITE" id="PS50215">
    <property type="entry name" value="ADAM_MEPRO"/>
    <property type="match status" value="1"/>
</dbReference>
<dbReference type="Gene3D" id="3.40.390.10">
    <property type="entry name" value="Collagenase (Catalytic Domain)"/>
    <property type="match status" value="1"/>
</dbReference>
<feature type="signal peptide" evidence="9">
    <location>
        <begin position="1"/>
        <end position="18"/>
    </location>
</feature>
<evidence type="ECO:0000256" key="6">
    <source>
        <dbReference type="ARBA" id="ARBA00023157"/>
    </source>
</evidence>
<keyword evidence="7" id="KW-0325">Glycoprotein</keyword>
<evidence type="ECO:0000256" key="3">
    <source>
        <dbReference type="ARBA" id="ARBA00022801"/>
    </source>
</evidence>
<dbReference type="GO" id="GO:0004222">
    <property type="term" value="F:metalloendopeptidase activity"/>
    <property type="evidence" value="ECO:0007669"/>
    <property type="project" value="InterPro"/>
</dbReference>
<evidence type="ECO:0000256" key="8">
    <source>
        <dbReference type="PROSITE-ProRule" id="PRU00276"/>
    </source>
</evidence>
<accession>A0A814DHF1</accession>
<organism evidence="11 12">
    <name type="scientific">Brachionus calyciflorus</name>
    <dbReference type="NCBI Taxonomy" id="104777"/>
    <lineage>
        <taxon>Eukaryota</taxon>
        <taxon>Metazoa</taxon>
        <taxon>Spiralia</taxon>
        <taxon>Gnathifera</taxon>
        <taxon>Rotifera</taxon>
        <taxon>Eurotatoria</taxon>
        <taxon>Monogononta</taxon>
        <taxon>Pseudotrocha</taxon>
        <taxon>Ploima</taxon>
        <taxon>Brachionidae</taxon>
        <taxon>Brachionus</taxon>
    </lineage>
</organism>
<evidence type="ECO:0000256" key="9">
    <source>
        <dbReference type="SAM" id="SignalP"/>
    </source>
</evidence>
<keyword evidence="1" id="KW-0645">Protease</keyword>
<proteinExistence type="predicted"/>
<evidence type="ECO:0000256" key="5">
    <source>
        <dbReference type="ARBA" id="ARBA00023049"/>
    </source>
</evidence>
<keyword evidence="9" id="KW-0732">Signal</keyword>
<name>A0A814DHF1_9BILA</name>
<dbReference type="InterPro" id="IPR041645">
    <property type="entry name" value="ADAMTS_CR_2"/>
</dbReference>
<keyword evidence="6" id="KW-1015">Disulfide bond</keyword>
<protein>
    <recommendedName>
        <fullName evidence="10">Peptidase M12B domain-containing protein</fullName>
    </recommendedName>
</protein>
<feature type="domain" description="Peptidase M12B" evidence="10">
    <location>
        <begin position="185"/>
        <end position="416"/>
    </location>
</feature>
<dbReference type="Gene3D" id="3.40.1620.60">
    <property type="match status" value="1"/>
</dbReference>
<dbReference type="PANTHER" id="PTHR11905:SF247">
    <property type="entry name" value="PEPTIDASE M12B DOMAIN-CONTAINING PROTEIN"/>
    <property type="match status" value="1"/>
</dbReference>
<dbReference type="EMBL" id="CAJNOC010002863">
    <property type="protein sequence ID" value="CAF0955496.1"/>
    <property type="molecule type" value="Genomic_DNA"/>
</dbReference>
<evidence type="ECO:0000256" key="1">
    <source>
        <dbReference type="ARBA" id="ARBA00022670"/>
    </source>
</evidence>
<feature type="binding site" evidence="8">
    <location>
        <position position="373"/>
    </location>
    <ligand>
        <name>Zn(2+)</name>
        <dbReference type="ChEBI" id="CHEBI:29105"/>
        <note>catalytic</note>
    </ligand>
</feature>
<feature type="binding site" evidence="8">
    <location>
        <position position="367"/>
    </location>
    <ligand>
        <name>Zn(2+)</name>
        <dbReference type="ChEBI" id="CHEBI:29105"/>
        <note>catalytic</note>
    </ligand>
</feature>
<dbReference type="Pfam" id="PF17771">
    <property type="entry name" value="ADAMTS_CR_2"/>
    <property type="match status" value="1"/>
</dbReference>
<gene>
    <name evidence="11" type="ORF">OXX778_LOCUS14172</name>
</gene>
<keyword evidence="5" id="KW-0482">Metalloprotease</keyword>
<dbReference type="Proteomes" id="UP000663879">
    <property type="component" value="Unassembled WGS sequence"/>
</dbReference>
<dbReference type="Pfam" id="PF13688">
    <property type="entry name" value="Reprolysin_5"/>
    <property type="match status" value="1"/>
</dbReference>
<evidence type="ECO:0000313" key="11">
    <source>
        <dbReference type="EMBL" id="CAF0955496.1"/>
    </source>
</evidence>
<comment type="caution">
    <text evidence="8">Lacks conserved residue(s) required for the propagation of feature annotation.</text>
</comment>
<dbReference type="GO" id="GO:0046872">
    <property type="term" value="F:metal ion binding"/>
    <property type="evidence" value="ECO:0007669"/>
    <property type="project" value="UniProtKB-KW"/>
</dbReference>
<evidence type="ECO:0000256" key="2">
    <source>
        <dbReference type="ARBA" id="ARBA00022723"/>
    </source>
</evidence>
<dbReference type="InterPro" id="IPR024079">
    <property type="entry name" value="MetalloPept_cat_dom_sf"/>
</dbReference>
<dbReference type="InterPro" id="IPR001590">
    <property type="entry name" value="Peptidase_M12B"/>
</dbReference>
<dbReference type="OrthoDB" id="10035764at2759"/>
<dbReference type="PANTHER" id="PTHR11905">
    <property type="entry name" value="ADAM A DISINTEGRIN AND METALLOPROTEASE DOMAIN"/>
    <property type="match status" value="1"/>
</dbReference>
<reference evidence="11" key="1">
    <citation type="submission" date="2021-02" db="EMBL/GenBank/DDBJ databases">
        <authorList>
            <person name="Nowell W R."/>
        </authorList>
    </citation>
    <scope>NUCLEOTIDE SEQUENCE</scope>
    <source>
        <strain evidence="11">Ploen Becks lab</strain>
    </source>
</reference>